<comment type="similarity">
    <text evidence="4">Belongs to the class-II pyridoxal-phosphate-dependent aminotransferase family.</text>
</comment>
<dbReference type="GO" id="GO:0030170">
    <property type="term" value="F:pyridoxal phosphate binding"/>
    <property type="evidence" value="ECO:0007669"/>
    <property type="project" value="InterPro"/>
</dbReference>
<keyword evidence="6" id="KW-0012">Acyltransferase</keyword>
<dbReference type="PROSITE" id="PS00599">
    <property type="entry name" value="AA_TRANSFER_CLASS_2"/>
    <property type="match status" value="1"/>
</dbReference>
<dbReference type="InterPro" id="IPR015421">
    <property type="entry name" value="PyrdxlP-dep_Trfase_major"/>
</dbReference>
<dbReference type="Proteomes" id="UP000789941">
    <property type="component" value="Unassembled WGS sequence"/>
</dbReference>
<evidence type="ECO:0000313" key="7">
    <source>
        <dbReference type="Proteomes" id="UP000789941"/>
    </source>
</evidence>
<dbReference type="InterPro" id="IPR001917">
    <property type="entry name" value="Aminotrans_II_pyridoxalP_BS"/>
</dbReference>
<keyword evidence="2 6" id="KW-0808">Transferase</keyword>
<evidence type="ECO:0000259" key="5">
    <source>
        <dbReference type="Pfam" id="PF00155"/>
    </source>
</evidence>
<dbReference type="Gene3D" id="3.90.1150.10">
    <property type="entry name" value="Aspartate Aminotransferase, domain 1"/>
    <property type="match status" value="1"/>
</dbReference>
<feature type="domain" description="Aminotransferase class I/classII large" evidence="5">
    <location>
        <begin position="41"/>
        <end position="385"/>
    </location>
</feature>
<comment type="cofactor">
    <cofactor evidence="1 4">
        <name>pyridoxal 5'-phosphate</name>
        <dbReference type="ChEBI" id="CHEBI:597326"/>
    </cofactor>
</comment>
<dbReference type="FunFam" id="3.40.640.10:FF:000006">
    <property type="entry name" value="5-aminolevulinate synthase, mitochondrial"/>
    <property type="match status" value="1"/>
</dbReference>
<dbReference type="InterPro" id="IPR004839">
    <property type="entry name" value="Aminotransferase_I/II_large"/>
</dbReference>
<comment type="caution">
    <text evidence="6">The sequence shown here is derived from an EMBL/GenBank/DDBJ whole genome shotgun (WGS) entry which is preliminary data.</text>
</comment>
<dbReference type="GO" id="GO:0016874">
    <property type="term" value="F:ligase activity"/>
    <property type="evidence" value="ECO:0007669"/>
    <property type="project" value="UniProtKB-KW"/>
</dbReference>
<keyword evidence="6" id="KW-0436">Ligase</keyword>
<dbReference type="InterPro" id="IPR015424">
    <property type="entry name" value="PyrdxlP-dep_Trfase"/>
</dbReference>
<reference evidence="6 7" key="1">
    <citation type="submission" date="2019-08" db="EMBL/GenBank/DDBJ databases">
        <authorList>
            <person name="Vazquez-Campos X."/>
        </authorList>
    </citation>
    <scope>NUCLEOTIDE SEQUENCE [LARGE SCALE GENOMIC DNA]</scope>
    <source>
        <strain evidence="6">LFW-283_2</strain>
    </source>
</reference>
<sequence>MNEQLQNDLKAELEDLEQKNLLWNPKTLEGPSCAKAKIAGKDVVMLCSNNYLGLSTNRLLKKAAVEAIRKYGAGSGSVRPIAGSMDLHLKLEETIARFKHTEDALYYNSGFTANSGAIPALLREGDVVISDSLNHGSIIDGVRLTKAERMIYQHRDMAELEMRLKEAQAKNPKRILIITDGVFSMDGDIAPLDQIVKLAQQYGACTYVDDAHGDGVLGENGRGIVSHFKLEGKVDMDMGTFSKGFGTMGGYIAGSKTLKKYLLNKSRTWLLTGSHPPGTVAASIASLELLEKSDKLVKKLWRNTKFFKKRLKELGFDTGISETPITPVMTYDEGKAAKMSQRLWEENVYALPIVFPMVAKGKARIRTMMSADHSKEDLEFAIDKITKIGKELELIK</sequence>
<evidence type="ECO:0000256" key="3">
    <source>
        <dbReference type="ARBA" id="ARBA00022898"/>
    </source>
</evidence>
<evidence type="ECO:0000256" key="2">
    <source>
        <dbReference type="ARBA" id="ARBA00022679"/>
    </source>
</evidence>
<keyword evidence="3 4" id="KW-0663">Pyridoxal phosphate</keyword>
<dbReference type="GO" id="GO:0008890">
    <property type="term" value="F:glycine C-acetyltransferase activity"/>
    <property type="evidence" value="ECO:0007669"/>
    <property type="project" value="UniProtKB-EC"/>
</dbReference>
<dbReference type="PANTHER" id="PTHR13693">
    <property type="entry name" value="CLASS II AMINOTRANSFERASE/8-AMINO-7-OXONONANOATE SYNTHASE"/>
    <property type="match status" value="1"/>
</dbReference>
<evidence type="ECO:0000256" key="4">
    <source>
        <dbReference type="RuleBase" id="RU003693"/>
    </source>
</evidence>
<dbReference type="AlphaFoldDB" id="A0A5E4LR79"/>
<evidence type="ECO:0000256" key="1">
    <source>
        <dbReference type="ARBA" id="ARBA00001933"/>
    </source>
</evidence>
<dbReference type="Pfam" id="PF00155">
    <property type="entry name" value="Aminotran_1_2"/>
    <property type="match status" value="1"/>
</dbReference>
<dbReference type="SUPFAM" id="SSF53383">
    <property type="entry name" value="PLP-dependent transferases"/>
    <property type="match status" value="1"/>
</dbReference>
<dbReference type="InterPro" id="IPR050087">
    <property type="entry name" value="AON_synthase_class-II"/>
</dbReference>
<dbReference type="NCBIfam" id="NF005394">
    <property type="entry name" value="PRK06939.1"/>
    <property type="match status" value="1"/>
</dbReference>
<evidence type="ECO:0000313" key="6">
    <source>
        <dbReference type="EMBL" id="VVC02562.1"/>
    </source>
</evidence>
<organism evidence="6 7">
    <name type="scientific">Candidatus Bilamarchaeum dharawalense</name>
    <dbReference type="NCBI Taxonomy" id="2885759"/>
    <lineage>
        <taxon>Archaea</taxon>
        <taxon>Candidatus Micrarchaeota</taxon>
        <taxon>Candidatus Micrarchaeia</taxon>
        <taxon>Candidatus Anstonellales</taxon>
        <taxon>Candidatus Bilamarchaeaceae</taxon>
        <taxon>Candidatus Bilamarchaeum</taxon>
    </lineage>
</organism>
<dbReference type="Gene3D" id="3.40.640.10">
    <property type="entry name" value="Type I PLP-dependent aspartate aminotransferase-like (Major domain)"/>
    <property type="match status" value="1"/>
</dbReference>
<dbReference type="CDD" id="cd06454">
    <property type="entry name" value="KBL_like"/>
    <property type="match status" value="1"/>
</dbReference>
<dbReference type="InterPro" id="IPR015422">
    <property type="entry name" value="PyrdxlP-dep_Trfase_small"/>
</dbReference>
<name>A0A5E4LR79_9ARCH</name>
<protein>
    <submittedName>
        <fullName evidence="6">2-amino-3-ketobutyrate coenzyme A ligase</fullName>
        <ecNumber evidence="6">2.3.1.29</ecNumber>
    </submittedName>
</protein>
<proteinExistence type="inferred from homology"/>
<dbReference type="PANTHER" id="PTHR13693:SF3">
    <property type="entry name" value="LD36009P"/>
    <property type="match status" value="1"/>
</dbReference>
<gene>
    <name evidence="6" type="primary">kbl</name>
    <name evidence="6" type="ORF">LFW2832_00076</name>
</gene>
<dbReference type="EC" id="2.3.1.29" evidence="6"/>
<accession>A0A5E4LR79</accession>
<dbReference type="EMBL" id="CABMJJ010000001">
    <property type="protein sequence ID" value="VVC02562.1"/>
    <property type="molecule type" value="Genomic_DNA"/>
</dbReference>